<feature type="region of interest" description="Disordered" evidence="1">
    <location>
        <begin position="39"/>
        <end position="59"/>
    </location>
</feature>
<keyword evidence="3" id="KW-1185">Reference proteome</keyword>
<dbReference type="GeneID" id="65118999"/>
<dbReference type="Proteomes" id="UP000289329">
    <property type="component" value="Segment"/>
</dbReference>
<dbReference type="RefSeq" id="YP_010101287.1">
    <property type="nucleotide sequence ID" value="NC_055789.1"/>
</dbReference>
<organism evidence="2 3">
    <name type="scientific">Gordonia phage IDyn</name>
    <dbReference type="NCBI Taxonomy" id="2510506"/>
    <lineage>
        <taxon>Viruses</taxon>
        <taxon>Duplodnaviria</taxon>
        <taxon>Heunggongvirae</taxon>
        <taxon>Uroviricota</taxon>
        <taxon>Caudoviricetes</taxon>
        <taxon>Zierdtviridae</taxon>
        <taxon>Emilbogenvirinae</taxon>
        <taxon>Sukkupivirus</taxon>
        <taxon>Sukkupivirus idyn</taxon>
    </lineage>
</organism>
<reference evidence="2 3" key="1">
    <citation type="submission" date="2019-01" db="EMBL/GenBank/DDBJ databases">
        <authorList>
            <person name="Gales J.M."/>
            <person name="Amanuel B.M."/>
            <person name="Anspach C.J."/>
            <person name="Chiquito R.J."/>
            <person name="Hall J.T."/>
            <person name="Hotaki K."/>
            <person name="Lozano B."/>
            <person name="Aloor H.L."/>
            <person name="Leadon S.A."/>
            <person name="Fogarty M.P."/>
            <person name="Washington J.M."/>
            <person name="Garlena R.A."/>
            <person name="Russell D.A."/>
            <person name="Pope W.H."/>
            <person name="Jacobs-Sera D."/>
            <person name="Hatfull G.F."/>
        </authorList>
    </citation>
    <scope>NUCLEOTIDE SEQUENCE [LARGE SCALE GENOMIC DNA]</scope>
</reference>
<evidence type="ECO:0000256" key="1">
    <source>
        <dbReference type="SAM" id="MobiDB-lite"/>
    </source>
</evidence>
<accession>A0A411CUA6</accession>
<evidence type="ECO:0000313" key="2">
    <source>
        <dbReference type="EMBL" id="QAY17419.1"/>
    </source>
</evidence>
<proteinExistence type="predicted"/>
<name>A0A411CUA6_9CAUD</name>
<evidence type="ECO:0000313" key="3">
    <source>
        <dbReference type="Proteomes" id="UP000289329"/>
    </source>
</evidence>
<gene>
    <name evidence="2" type="primary">71</name>
    <name evidence="2" type="ORF">SEA_IDYN_71</name>
</gene>
<protein>
    <submittedName>
        <fullName evidence="2">Uncharacterized protein</fullName>
    </submittedName>
</protein>
<dbReference type="EMBL" id="MK433272">
    <property type="protein sequence ID" value="QAY17419.1"/>
    <property type="molecule type" value="Genomic_DNA"/>
</dbReference>
<dbReference type="KEGG" id="vg:65118999"/>
<sequence length="59" mass="6375">MQEYTVEIEQVTTTTFSVMATDENEAIERHADIGVAIHSESHTSTPRVVSVGGQKVAGE</sequence>